<protein>
    <recommendedName>
        <fullName evidence="4 14">Dol-P-Man:Man(5)GlcNAc(2)-PP-Dol alpha-1,3-mannosyltransferase</fullName>
        <ecNumber evidence="3 14">2.4.1.258</ecNumber>
    </recommendedName>
    <alternativeName>
        <fullName evidence="14">Dol-P-Man-dependent alpha(1-3)-mannosyltransferase</fullName>
    </alternativeName>
</protein>
<keyword evidence="7 14" id="KW-0812">Transmembrane</keyword>
<dbReference type="STRING" id="1036611.A0A1L9P3I4"/>
<feature type="transmembrane region" description="Helical" evidence="14">
    <location>
        <begin position="262"/>
        <end position="283"/>
    </location>
</feature>
<dbReference type="OrthoDB" id="20028at2759"/>
<dbReference type="EMBL" id="KV878125">
    <property type="protein sequence ID" value="OJI96072.1"/>
    <property type="molecule type" value="Genomic_DNA"/>
</dbReference>
<dbReference type="PANTHER" id="PTHR12646">
    <property type="entry name" value="NOT56 - RELATED"/>
    <property type="match status" value="1"/>
</dbReference>
<evidence type="ECO:0000256" key="12">
    <source>
        <dbReference type="ARBA" id="ARBA00049506"/>
    </source>
</evidence>
<gene>
    <name evidence="15" type="ORF">ASPVEDRAFT_121459</name>
</gene>
<keyword evidence="16" id="KW-1185">Reference proteome</keyword>
<evidence type="ECO:0000256" key="4">
    <source>
        <dbReference type="ARBA" id="ARBA00015561"/>
    </source>
</evidence>
<evidence type="ECO:0000256" key="2">
    <source>
        <dbReference type="ARBA" id="ARBA00004922"/>
    </source>
</evidence>
<reference evidence="16" key="1">
    <citation type="journal article" date="2017" name="Genome Biol.">
        <title>Comparative genomics reveals high biological diversity and specific adaptations in the industrially and medically important fungal genus Aspergillus.</title>
        <authorList>
            <person name="de Vries R.P."/>
            <person name="Riley R."/>
            <person name="Wiebenga A."/>
            <person name="Aguilar-Osorio G."/>
            <person name="Amillis S."/>
            <person name="Uchima C.A."/>
            <person name="Anderluh G."/>
            <person name="Asadollahi M."/>
            <person name="Askin M."/>
            <person name="Barry K."/>
            <person name="Battaglia E."/>
            <person name="Bayram O."/>
            <person name="Benocci T."/>
            <person name="Braus-Stromeyer S.A."/>
            <person name="Caldana C."/>
            <person name="Canovas D."/>
            <person name="Cerqueira G.C."/>
            <person name="Chen F."/>
            <person name="Chen W."/>
            <person name="Choi C."/>
            <person name="Clum A."/>
            <person name="Dos Santos R.A."/>
            <person name="Damasio A.R."/>
            <person name="Diallinas G."/>
            <person name="Emri T."/>
            <person name="Fekete E."/>
            <person name="Flipphi M."/>
            <person name="Freyberg S."/>
            <person name="Gallo A."/>
            <person name="Gournas C."/>
            <person name="Habgood R."/>
            <person name="Hainaut M."/>
            <person name="Harispe M.L."/>
            <person name="Henrissat B."/>
            <person name="Hilden K.S."/>
            <person name="Hope R."/>
            <person name="Hossain A."/>
            <person name="Karabika E."/>
            <person name="Karaffa L."/>
            <person name="Karanyi Z."/>
            <person name="Krasevec N."/>
            <person name="Kuo A."/>
            <person name="Kusch H."/>
            <person name="LaButti K."/>
            <person name="Lagendijk E.L."/>
            <person name="Lapidus A."/>
            <person name="Levasseur A."/>
            <person name="Lindquist E."/>
            <person name="Lipzen A."/>
            <person name="Logrieco A.F."/>
            <person name="MacCabe A."/>
            <person name="Maekelae M.R."/>
            <person name="Malavazi I."/>
            <person name="Melin P."/>
            <person name="Meyer V."/>
            <person name="Mielnichuk N."/>
            <person name="Miskei M."/>
            <person name="Molnar A.P."/>
            <person name="Mule G."/>
            <person name="Ngan C.Y."/>
            <person name="Orejas M."/>
            <person name="Orosz E."/>
            <person name="Ouedraogo J.P."/>
            <person name="Overkamp K.M."/>
            <person name="Park H.-S."/>
            <person name="Perrone G."/>
            <person name="Piumi F."/>
            <person name="Punt P.J."/>
            <person name="Ram A.F."/>
            <person name="Ramon A."/>
            <person name="Rauscher S."/>
            <person name="Record E."/>
            <person name="Riano-Pachon D.M."/>
            <person name="Robert V."/>
            <person name="Roehrig J."/>
            <person name="Ruller R."/>
            <person name="Salamov A."/>
            <person name="Salih N.S."/>
            <person name="Samson R.A."/>
            <person name="Sandor E."/>
            <person name="Sanguinetti M."/>
            <person name="Schuetze T."/>
            <person name="Sepcic K."/>
            <person name="Shelest E."/>
            <person name="Sherlock G."/>
            <person name="Sophianopoulou V."/>
            <person name="Squina F.M."/>
            <person name="Sun H."/>
            <person name="Susca A."/>
            <person name="Todd R.B."/>
            <person name="Tsang A."/>
            <person name="Unkles S.E."/>
            <person name="van de Wiele N."/>
            <person name="van Rossen-Uffink D."/>
            <person name="Oliveira J.V."/>
            <person name="Vesth T.C."/>
            <person name="Visser J."/>
            <person name="Yu J.-H."/>
            <person name="Zhou M."/>
            <person name="Andersen M.R."/>
            <person name="Archer D.B."/>
            <person name="Baker S.E."/>
            <person name="Benoit I."/>
            <person name="Brakhage A.A."/>
            <person name="Braus G.H."/>
            <person name="Fischer R."/>
            <person name="Frisvad J.C."/>
            <person name="Goldman G.H."/>
            <person name="Houbraken J."/>
            <person name="Oakley B."/>
            <person name="Pocsi I."/>
            <person name="Scazzocchio C."/>
            <person name="Seiboth B."/>
            <person name="vanKuyk P.A."/>
            <person name="Wortman J."/>
            <person name="Dyer P.S."/>
            <person name="Grigoriev I.V."/>
        </authorList>
    </citation>
    <scope>NUCLEOTIDE SEQUENCE [LARGE SCALE GENOMIC DNA]</scope>
    <source>
        <strain evidence="16">CBS 583.65</strain>
    </source>
</reference>
<keyword evidence="8 14" id="KW-0256">Endoplasmic reticulum</keyword>
<proteinExistence type="inferred from homology"/>
<dbReference type="GO" id="GO:0005789">
    <property type="term" value="C:endoplasmic reticulum membrane"/>
    <property type="evidence" value="ECO:0007669"/>
    <property type="project" value="UniProtKB-SubCell"/>
</dbReference>
<comment type="similarity">
    <text evidence="13">Belongs to the glycosyltransferase ALG3 family.</text>
</comment>
<evidence type="ECO:0000256" key="10">
    <source>
        <dbReference type="ARBA" id="ARBA00023136"/>
    </source>
</evidence>
<dbReference type="VEuPathDB" id="FungiDB:ASPVEDRAFT_121459"/>
<dbReference type="Pfam" id="PF05208">
    <property type="entry name" value="ALG3"/>
    <property type="match status" value="1"/>
</dbReference>
<organism evidence="15 16">
    <name type="scientific">Aspergillus versicolor CBS 583.65</name>
    <dbReference type="NCBI Taxonomy" id="1036611"/>
    <lineage>
        <taxon>Eukaryota</taxon>
        <taxon>Fungi</taxon>
        <taxon>Dikarya</taxon>
        <taxon>Ascomycota</taxon>
        <taxon>Pezizomycotina</taxon>
        <taxon>Eurotiomycetes</taxon>
        <taxon>Eurotiomycetidae</taxon>
        <taxon>Eurotiales</taxon>
        <taxon>Aspergillaceae</taxon>
        <taxon>Aspergillus</taxon>
        <taxon>Aspergillus subgen. Nidulantes</taxon>
    </lineage>
</organism>
<dbReference type="PANTHER" id="PTHR12646:SF0">
    <property type="entry name" value="DOL-P-MAN:MAN(5)GLCNAC(2)-PP-DOL ALPHA-1,3-MANNOSYLTRANSFERASE"/>
    <property type="match status" value="1"/>
</dbReference>
<dbReference type="UniPathway" id="UPA00378"/>
<comment type="pathway">
    <text evidence="2 14">Protein modification; protein glycosylation.</text>
</comment>
<keyword evidence="5 14" id="KW-0328">Glycosyltransferase</keyword>
<dbReference type="Proteomes" id="UP000184073">
    <property type="component" value="Unassembled WGS sequence"/>
</dbReference>
<comment type="subcellular location">
    <subcellularLocation>
        <location evidence="1 14">Endoplasmic reticulum membrane</location>
        <topology evidence="1 14">Multi-pass membrane protein</topology>
    </subcellularLocation>
</comment>
<accession>A0A1L9P3I4</accession>
<comment type="catalytic activity">
    <reaction evidence="12 14">
        <text>an alpha-D-Man-(1-&gt;2)-alpha-D-Man-(1-&gt;2)-alpha-D-Man-(1-&gt;3)-[alpha-D-Man-(1-&gt;6)]-beta-D-Man-(1-&gt;4)-beta-D-GlcNAc-(1-&gt;4)-alpha-D-GlcNAc-diphospho-di-trans,poly-cis-dolichol + a di-trans,poly-cis-dolichyl beta-D-mannosyl phosphate = an alpha-D-Man-(1-&gt;2)-alpha-D-Man-(1-&gt;2)-alpha-D-Man-(1-&gt;3)-[alpha-D-Man-(1-&gt;3)-alpha-D-Man-(1-&gt;6)]-beta-D-Man-(1-&gt;4)-beta-D-GlcNAc-(1-&gt;4)-alpha-D-GlcNAc-diphospho-di-trans,poly-cis-dolichol + a di-trans,poly-cis-dolichyl phosphate + H(+)</text>
        <dbReference type="Rhea" id="RHEA:29527"/>
        <dbReference type="Rhea" id="RHEA-COMP:19498"/>
        <dbReference type="Rhea" id="RHEA-COMP:19501"/>
        <dbReference type="Rhea" id="RHEA-COMP:19516"/>
        <dbReference type="Rhea" id="RHEA-COMP:19517"/>
        <dbReference type="ChEBI" id="CHEBI:15378"/>
        <dbReference type="ChEBI" id="CHEBI:57683"/>
        <dbReference type="ChEBI" id="CHEBI:58211"/>
        <dbReference type="ChEBI" id="CHEBI:132515"/>
        <dbReference type="ChEBI" id="CHEBI:132516"/>
        <dbReference type="EC" id="2.4.1.258"/>
    </reaction>
    <physiologicalReaction direction="left-to-right" evidence="12 14">
        <dbReference type="Rhea" id="RHEA:29528"/>
    </physiologicalReaction>
</comment>
<evidence type="ECO:0000256" key="14">
    <source>
        <dbReference type="RuleBase" id="RU364047"/>
    </source>
</evidence>
<dbReference type="RefSeq" id="XP_040661835.1">
    <property type="nucleotide sequence ID" value="XM_040805887.1"/>
</dbReference>
<dbReference type="GeneID" id="63721398"/>
<evidence type="ECO:0000256" key="3">
    <source>
        <dbReference type="ARBA" id="ARBA00011964"/>
    </source>
</evidence>
<evidence type="ECO:0000256" key="7">
    <source>
        <dbReference type="ARBA" id="ARBA00022692"/>
    </source>
</evidence>
<feature type="transmembrane region" description="Helical" evidence="14">
    <location>
        <begin position="175"/>
        <end position="197"/>
    </location>
</feature>
<keyword evidence="6 14" id="KW-0808">Transferase</keyword>
<feature type="transmembrane region" description="Helical" evidence="14">
    <location>
        <begin position="20"/>
        <end position="39"/>
    </location>
</feature>
<sequence length="413" mass="46924">MDLIQLVSELCSNPKHTRWIAPLLNIGDGLLCALIIWKVPYTEIDWTTYMQQIQLFLSGERDYTLIKGSTGPLVYPAAHVYSYALLHNLTDEGRDIAFGQIIFAFLYLITLTVVMACYRRVGAPPYLFPLLVLSKRLHSVYMLRLFNDGLAALAMWGAIWFFINRRWTPAVMLWSLGLGVKMTLILLVPAVIVILALSLSMRSCIGLAILALGIQVMLATPFLQANPSGYFERAFEFGRQFMFKWTVNWRFVPEEIFLSREFWLGLVALHLLILVIFGVTSFLKPSGTNLPNFVNNFLTGRHHGVVLHPSFIMTVLLTTLAIGLLCARSIHYQFFAYLSWASPFLLWRAQYHPALIYALWLFQELAWNVYPSTNLSSAVVVLLLCAQVFGILKNRNTAFPTSLPRAKAKEHIQ</sequence>
<evidence type="ECO:0000313" key="15">
    <source>
        <dbReference type="EMBL" id="OJI96072.1"/>
    </source>
</evidence>
<feature type="transmembrane region" description="Helical" evidence="14">
    <location>
        <begin position="304"/>
        <end position="324"/>
    </location>
</feature>
<evidence type="ECO:0000256" key="5">
    <source>
        <dbReference type="ARBA" id="ARBA00022676"/>
    </source>
</evidence>
<feature type="transmembrane region" description="Helical" evidence="14">
    <location>
        <begin position="376"/>
        <end position="392"/>
    </location>
</feature>
<feature type="transmembrane region" description="Helical" evidence="14">
    <location>
        <begin position="145"/>
        <end position="163"/>
    </location>
</feature>
<evidence type="ECO:0000256" key="8">
    <source>
        <dbReference type="ARBA" id="ARBA00022824"/>
    </source>
</evidence>
<evidence type="ECO:0000256" key="13">
    <source>
        <dbReference type="ARBA" id="ARBA00093457"/>
    </source>
</evidence>
<dbReference type="AlphaFoldDB" id="A0A1L9P3I4"/>
<keyword evidence="10 14" id="KW-0472">Membrane</keyword>
<evidence type="ECO:0000256" key="6">
    <source>
        <dbReference type="ARBA" id="ARBA00022679"/>
    </source>
</evidence>
<keyword evidence="9 14" id="KW-1133">Transmembrane helix</keyword>
<feature type="transmembrane region" description="Helical" evidence="14">
    <location>
        <begin position="204"/>
        <end position="223"/>
    </location>
</feature>
<comment type="function">
    <text evidence="11 14">Dol-P-Man:Man(5)GlcNAc(2)-PP-Dol alpha-1,3-mannosyltransferase that operates in the biosynthetic pathway of dolichol-linked oligosaccharides, the glycan precursors employed in protein asparagine (N)-glycosylation. The assembly of dolichol-linked oligosaccharides begins on the cytosolic side of the endoplasmic reticulum membrane and finishes in its lumen. The sequential addition of sugars to dolichol pyrophosphate produces dolichol-linked oligosaccharides containing fourteen sugars, including two GlcNAcs, nine mannoses and three glucoses. Once assembled, the oligosaccharide is transferred from the lipid to nascent proteins by oligosaccharyltransferases. In the lumen of the endoplasmic reticulum, adds the first dolichyl beta-D-mannosyl phosphate derived mannose in an alpha-1,3 linkage to Man(5)GlcNAc(2)-PP-dolichol to produce Man(6)GlcNAc(2)-PP-dolichol.</text>
</comment>
<name>A0A1L9P3I4_ASPVE</name>
<feature type="transmembrane region" description="Helical" evidence="14">
    <location>
        <begin position="96"/>
        <end position="118"/>
    </location>
</feature>
<evidence type="ECO:0000256" key="1">
    <source>
        <dbReference type="ARBA" id="ARBA00004477"/>
    </source>
</evidence>
<dbReference type="InterPro" id="IPR007873">
    <property type="entry name" value="Glycosyltransferase_ALG3"/>
</dbReference>
<evidence type="ECO:0000313" key="16">
    <source>
        <dbReference type="Proteomes" id="UP000184073"/>
    </source>
</evidence>
<dbReference type="EC" id="2.4.1.258" evidence="3 14"/>
<evidence type="ECO:0000256" key="11">
    <source>
        <dbReference type="ARBA" id="ARBA00044743"/>
    </source>
</evidence>
<dbReference type="GO" id="GO:0052925">
    <property type="term" value="F:dol-P-Man:Man(5)GlcNAc(2)-PP-Dol alpha-1,3-mannosyltransferase activity"/>
    <property type="evidence" value="ECO:0007669"/>
    <property type="project" value="UniProtKB-EC"/>
</dbReference>
<evidence type="ECO:0000256" key="9">
    <source>
        <dbReference type="ARBA" id="ARBA00022989"/>
    </source>
</evidence>